<organism evidence="2 3">
    <name type="scientific">Jatrophihabitans endophyticus</name>
    <dbReference type="NCBI Taxonomy" id="1206085"/>
    <lineage>
        <taxon>Bacteria</taxon>
        <taxon>Bacillati</taxon>
        <taxon>Actinomycetota</taxon>
        <taxon>Actinomycetes</taxon>
        <taxon>Jatrophihabitantales</taxon>
        <taxon>Jatrophihabitantaceae</taxon>
        <taxon>Jatrophihabitans</taxon>
    </lineage>
</organism>
<dbReference type="Pfam" id="PF10739">
    <property type="entry name" value="DUF2550"/>
    <property type="match status" value="1"/>
</dbReference>
<gene>
    <name evidence="2" type="ORF">SAMN05443575_0597</name>
</gene>
<accession>A0A1M5DJ33</accession>
<dbReference type="OrthoDB" id="4793422at2"/>
<evidence type="ECO:0008006" key="4">
    <source>
        <dbReference type="Google" id="ProtNLM"/>
    </source>
</evidence>
<dbReference type="EMBL" id="FQVU01000001">
    <property type="protein sequence ID" value="SHF66993.1"/>
    <property type="molecule type" value="Genomic_DNA"/>
</dbReference>
<dbReference type="InterPro" id="IPR019675">
    <property type="entry name" value="DUF2550"/>
</dbReference>
<reference evidence="2 3" key="1">
    <citation type="submission" date="2016-11" db="EMBL/GenBank/DDBJ databases">
        <authorList>
            <person name="Jaros S."/>
            <person name="Januszkiewicz K."/>
            <person name="Wedrychowicz H."/>
        </authorList>
    </citation>
    <scope>NUCLEOTIDE SEQUENCE [LARGE SCALE GENOMIC DNA]</scope>
    <source>
        <strain evidence="2 3">DSM 45627</strain>
    </source>
</reference>
<dbReference type="AlphaFoldDB" id="A0A1M5DJ33"/>
<protein>
    <recommendedName>
        <fullName evidence="4">DUF2550 domain-containing protein</fullName>
    </recommendedName>
</protein>
<dbReference type="Proteomes" id="UP000186132">
    <property type="component" value="Unassembled WGS sequence"/>
</dbReference>
<feature type="transmembrane region" description="Helical" evidence="1">
    <location>
        <begin position="6"/>
        <end position="24"/>
    </location>
</feature>
<evidence type="ECO:0000313" key="3">
    <source>
        <dbReference type="Proteomes" id="UP000186132"/>
    </source>
</evidence>
<keyword evidence="3" id="KW-1185">Reference proteome</keyword>
<keyword evidence="1" id="KW-1133">Transmembrane helix</keyword>
<keyword evidence="1" id="KW-0812">Transmembrane</keyword>
<name>A0A1M5DJ33_9ACTN</name>
<sequence>MHTVDLIAVCAAVLVVCAFAFVLARQRYMLRLSGAVPFAVQRGQRWLYGIGRYQGGELRWYRALGVGTRPSRVLRQGQVEVLARRTRLPAEANSLPPSAVIVECRAEGETFSLALGESAYTGFVSWLESSAPRA</sequence>
<dbReference type="RefSeq" id="WP_073385687.1">
    <property type="nucleotide sequence ID" value="NZ_FQVU01000001.1"/>
</dbReference>
<keyword evidence="1" id="KW-0472">Membrane</keyword>
<proteinExistence type="predicted"/>
<dbReference type="STRING" id="1206085.SAMN05443575_0597"/>
<evidence type="ECO:0000256" key="1">
    <source>
        <dbReference type="SAM" id="Phobius"/>
    </source>
</evidence>
<evidence type="ECO:0000313" key="2">
    <source>
        <dbReference type="EMBL" id="SHF66993.1"/>
    </source>
</evidence>